<keyword evidence="3" id="KW-0408">Iron</keyword>
<evidence type="ECO:0000256" key="2">
    <source>
        <dbReference type="ARBA" id="ARBA00022723"/>
    </source>
</evidence>
<dbReference type="EMBL" id="CP035299">
    <property type="protein sequence ID" value="QAU53444.1"/>
    <property type="molecule type" value="Genomic_DNA"/>
</dbReference>
<dbReference type="SUPFAM" id="SSF50022">
    <property type="entry name" value="ISP domain"/>
    <property type="match status" value="1"/>
</dbReference>
<evidence type="ECO:0000313" key="5">
    <source>
        <dbReference type="EMBL" id="QAU53444.1"/>
    </source>
</evidence>
<dbReference type="GO" id="GO:0051537">
    <property type="term" value="F:2 iron, 2 sulfur cluster binding"/>
    <property type="evidence" value="ECO:0007669"/>
    <property type="project" value="UniProtKB-KW"/>
</dbReference>
<dbReference type="Proteomes" id="UP000288929">
    <property type="component" value="Chromosome"/>
</dbReference>
<keyword evidence="5" id="KW-0223">Dioxygenase</keyword>
<dbReference type="CDD" id="cd03467">
    <property type="entry name" value="Rieske"/>
    <property type="match status" value="1"/>
</dbReference>
<keyword evidence="5" id="KW-0560">Oxidoreductase</keyword>
<keyword evidence="2" id="KW-0479">Metal-binding</keyword>
<reference evidence="5 6" key="1">
    <citation type="submission" date="2019-01" db="EMBL/GenBank/DDBJ databases">
        <authorList>
            <person name="Ruckert C."/>
            <person name="Busche T."/>
            <person name="Kalinowski J."/>
        </authorList>
    </citation>
    <scope>NUCLEOTIDE SEQUENCE [LARGE SCALE GENOMIC DNA]</scope>
    <source>
        <strain evidence="5 6">136/3</strain>
    </source>
</reference>
<keyword evidence="6" id="KW-1185">Reference proteome</keyword>
<keyword evidence="4" id="KW-0411">Iron-sulfur</keyword>
<dbReference type="Gene3D" id="2.102.10.10">
    <property type="entry name" value="Rieske [2Fe-2S] iron-sulphur domain"/>
    <property type="match status" value="1"/>
</dbReference>
<dbReference type="KEGG" id="cpeg:CPELA_11010"/>
<evidence type="ECO:0000256" key="1">
    <source>
        <dbReference type="ARBA" id="ARBA00022714"/>
    </source>
</evidence>
<keyword evidence="1" id="KW-0001">2Fe-2S</keyword>
<dbReference type="InterPro" id="IPR017941">
    <property type="entry name" value="Rieske_2Fe-2S"/>
</dbReference>
<accession>A0A410WBY2</accession>
<dbReference type="GO" id="GO:0051213">
    <property type="term" value="F:dioxygenase activity"/>
    <property type="evidence" value="ECO:0007669"/>
    <property type="project" value="UniProtKB-KW"/>
</dbReference>
<dbReference type="AlphaFoldDB" id="A0A410WBY2"/>
<dbReference type="GO" id="GO:0046872">
    <property type="term" value="F:metal ion binding"/>
    <property type="evidence" value="ECO:0007669"/>
    <property type="project" value="UniProtKB-KW"/>
</dbReference>
<evidence type="ECO:0000256" key="3">
    <source>
        <dbReference type="ARBA" id="ARBA00023004"/>
    </source>
</evidence>
<evidence type="ECO:0000313" key="6">
    <source>
        <dbReference type="Proteomes" id="UP000288929"/>
    </source>
</evidence>
<dbReference type="OrthoDB" id="25106at2"/>
<dbReference type="GO" id="GO:0004497">
    <property type="term" value="F:monooxygenase activity"/>
    <property type="evidence" value="ECO:0007669"/>
    <property type="project" value="UniProtKB-ARBA"/>
</dbReference>
<sequence>MNQPEQHLCSRRAFLIGSATTFAGALLVACGGEKNVPQDIAVNDVPVGSAVIVDKYIIAQPTQGDYKAYSAICPHQGAPITVVEGDTVKCTKHGSKFSIKDGSVLNGPARQPLESVGAHEDNGQIHIN</sequence>
<gene>
    <name evidence="5" type="primary">hcaC</name>
    <name evidence="5" type="ORF">CPELA_11010</name>
</gene>
<name>A0A410WBY2_9CORY</name>
<evidence type="ECO:0000256" key="4">
    <source>
        <dbReference type="ARBA" id="ARBA00023014"/>
    </source>
</evidence>
<dbReference type="RefSeq" id="WP_128890727.1">
    <property type="nucleotide sequence ID" value="NZ_BMCX01000005.1"/>
</dbReference>
<dbReference type="Pfam" id="PF00355">
    <property type="entry name" value="Rieske"/>
    <property type="match status" value="1"/>
</dbReference>
<dbReference type="InterPro" id="IPR036922">
    <property type="entry name" value="Rieske_2Fe-2S_sf"/>
</dbReference>
<dbReference type="GO" id="GO:0016705">
    <property type="term" value="F:oxidoreductase activity, acting on paired donors, with incorporation or reduction of molecular oxygen"/>
    <property type="evidence" value="ECO:0007669"/>
    <property type="project" value="UniProtKB-ARBA"/>
</dbReference>
<dbReference type="PROSITE" id="PS51296">
    <property type="entry name" value="RIESKE"/>
    <property type="match status" value="1"/>
</dbReference>
<protein>
    <submittedName>
        <fullName evidence="5">3-phenylpropionate/cinnamic acid dioxygenase ferredoxin subunit</fullName>
    </submittedName>
</protein>
<organism evidence="5 6">
    <name type="scientific">Corynebacterium pelargi</name>
    <dbReference type="NCBI Taxonomy" id="1471400"/>
    <lineage>
        <taxon>Bacteria</taxon>
        <taxon>Bacillati</taxon>
        <taxon>Actinomycetota</taxon>
        <taxon>Actinomycetes</taxon>
        <taxon>Mycobacteriales</taxon>
        <taxon>Corynebacteriaceae</taxon>
        <taxon>Corynebacterium</taxon>
    </lineage>
</organism>
<proteinExistence type="predicted"/>